<dbReference type="RefSeq" id="WP_213372886.1">
    <property type="nucleotide sequence ID" value="NZ_QTKX01000007.1"/>
</dbReference>
<dbReference type="GO" id="GO:0009847">
    <property type="term" value="P:spore germination"/>
    <property type="evidence" value="ECO:0007669"/>
    <property type="project" value="UniProtKB-UniRule"/>
</dbReference>
<organism evidence="7 8">
    <name type="scientific">Mesobacillus boroniphilus</name>
    <dbReference type="NCBI Taxonomy" id="308892"/>
    <lineage>
        <taxon>Bacteria</taxon>
        <taxon>Bacillati</taxon>
        <taxon>Bacillota</taxon>
        <taxon>Bacilli</taxon>
        <taxon>Bacillales</taxon>
        <taxon>Bacillaceae</taxon>
        <taxon>Mesobacillus</taxon>
    </lineage>
</organism>
<proteinExistence type="inferred from homology"/>
<feature type="transmembrane region" description="Helical" evidence="6">
    <location>
        <begin position="408"/>
        <end position="433"/>
    </location>
</feature>
<feature type="transmembrane region" description="Helical" evidence="6">
    <location>
        <begin position="377"/>
        <end position="396"/>
    </location>
</feature>
<evidence type="ECO:0000256" key="3">
    <source>
        <dbReference type="ARBA" id="ARBA00023136"/>
    </source>
</evidence>
<dbReference type="AlphaFoldDB" id="A0A944CQK7"/>
<dbReference type="PANTHER" id="PTHR22550">
    <property type="entry name" value="SPORE GERMINATION PROTEIN"/>
    <property type="match status" value="1"/>
</dbReference>
<reference evidence="7 8" key="1">
    <citation type="journal article" date="2021" name="Microorganisms">
        <title>Bacterial Dimethylsulfoniopropionate Biosynthesis in the East China Sea.</title>
        <authorList>
            <person name="Liu J."/>
            <person name="Zhang Y."/>
            <person name="Liu J."/>
            <person name="Zhong H."/>
            <person name="Williams B.T."/>
            <person name="Zheng Y."/>
            <person name="Curson A.R.J."/>
            <person name="Sun C."/>
            <person name="Sun H."/>
            <person name="Song D."/>
            <person name="Wagner Mackenzie B."/>
            <person name="Bermejo Martinez A."/>
            <person name="Todd J.D."/>
            <person name="Zhang X.H."/>
        </authorList>
    </citation>
    <scope>NUCLEOTIDE SEQUENCE [LARGE SCALE GENOMIC DNA]</scope>
    <source>
        <strain evidence="7 8">ESS08</strain>
    </source>
</reference>
<comment type="caution">
    <text evidence="7">The sequence shown here is derived from an EMBL/GenBank/DDBJ whole genome shotgun (WGS) entry which is preliminary data.</text>
</comment>
<dbReference type="InterPro" id="IPR004995">
    <property type="entry name" value="Spore_Ger"/>
</dbReference>
<evidence type="ECO:0000313" key="7">
    <source>
        <dbReference type="EMBL" id="MBS8267071.1"/>
    </source>
</evidence>
<keyword evidence="8" id="KW-1185">Reference proteome</keyword>
<evidence type="ECO:0000256" key="1">
    <source>
        <dbReference type="ARBA" id="ARBA00004141"/>
    </source>
</evidence>
<dbReference type="PIRSF" id="PIRSF005690">
    <property type="entry name" value="GerBA"/>
    <property type="match status" value="1"/>
</dbReference>
<keyword evidence="3 4" id="KW-0472">Membrane</keyword>
<accession>A0A944CQK7</accession>
<feature type="transmembrane region" description="Helical" evidence="6">
    <location>
        <begin position="325"/>
        <end position="343"/>
    </location>
</feature>
<dbReference type="PANTHER" id="PTHR22550:SF5">
    <property type="entry name" value="LEUCINE ZIPPER PROTEIN 4"/>
    <property type="match status" value="1"/>
</dbReference>
<protein>
    <submittedName>
        <fullName evidence="7">Spore germination protein</fullName>
    </submittedName>
</protein>
<evidence type="ECO:0000313" key="8">
    <source>
        <dbReference type="Proteomes" id="UP000761411"/>
    </source>
</evidence>
<feature type="region of interest" description="Disordered" evidence="5">
    <location>
        <begin position="467"/>
        <end position="486"/>
    </location>
</feature>
<keyword evidence="6" id="KW-0812">Transmembrane</keyword>
<gene>
    <name evidence="7" type="ORF">DYI25_22000</name>
</gene>
<comment type="subcellular location">
    <subcellularLocation>
        <location evidence="4">Cell membrane</location>
    </subcellularLocation>
    <subcellularLocation>
        <location evidence="1">Membrane</location>
        <topology evidence="1">Multi-pass membrane protein</topology>
    </subcellularLocation>
</comment>
<sequence length="486" mass="54001">MARTTSSNPLRNRGLMEKAADLKNRFKSSQDLVYKEHVTDKGTFEIIYFESLIDIHYLDQYILPKLGVYTEDSPPKKLKSFFQAEDVTSKTLEEVTDLLLVGNVLFLFADELLSIQAGDLPKRQPEESALETSIRGPKDGFVEDIKTNISLVRRRLNTSSLCLEKYTIGKRSKTKVALLYVDDLIDNRVLSEIRRRMSMVELDILTSIYDLESKIRDRPLSFFPTMDYTGRPDFVVQALNQGRFALIVDGNPTVSFAPINLLLQTKSPEDSYISYAYVSLERLIRMFGVIASAFLPGTWIALSAFNIEQIPYFLVATISVSRFGLPLSAPLEMFIILSLFELFNEAGVRLPRAIGQTVAVLGGLIVGDAAIRAGLTSPTMLVVAAITYISSFTLVNQSLSSAITVLRFAVIFLSTFLGLFGVIIGFILTVFYFSTISSFGVPYLGSLAPISLKESIKSLLKAPTQLYKTRTSSTSPDDPTRGGNRS</sequence>
<feature type="transmembrane region" description="Helical" evidence="6">
    <location>
        <begin position="283"/>
        <end position="305"/>
    </location>
</feature>
<comment type="similarity">
    <text evidence="2 4">Belongs to the GerABKA family.</text>
</comment>
<evidence type="ECO:0000256" key="2">
    <source>
        <dbReference type="ARBA" id="ARBA00005278"/>
    </source>
</evidence>
<dbReference type="Proteomes" id="UP000761411">
    <property type="component" value="Unassembled WGS sequence"/>
</dbReference>
<name>A0A944CQK7_9BACI</name>
<dbReference type="EMBL" id="QTKX01000007">
    <property type="protein sequence ID" value="MBS8267071.1"/>
    <property type="molecule type" value="Genomic_DNA"/>
</dbReference>
<evidence type="ECO:0000256" key="4">
    <source>
        <dbReference type="PIRNR" id="PIRNR005690"/>
    </source>
</evidence>
<evidence type="ECO:0000256" key="5">
    <source>
        <dbReference type="SAM" id="MobiDB-lite"/>
    </source>
</evidence>
<dbReference type="Pfam" id="PF03323">
    <property type="entry name" value="GerA"/>
    <property type="match status" value="1"/>
</dbReference>
<dbReference type="InterPro" id="IPR050768">
    <property type="entry name" value="UPF0353/GerABKA_families"/>
</dbReference>
<evidence type="ECO:0000256" key="6">
    <source>
        <dbReference type="SAM" id="Phobius"/>
    </source>
</evidence>
<dbReference type="GO" id="GO:0005886">
    <property type="term" value="C:plasma membrane"/>
    <property type="evidence" value="ECO:0007669"/>
    <property type="project" value="UniProtKB-SubCell"/>
</dbReference>
<keyword evidence="6" id="KW-1133">Transmembrane helix</keyword>